<proteinExistence type="predicted"/>
<evidence type="ECO:0000313" key="3">
    <source>
        <dbReference type="EMBL" id="MEA9358541.1"/>
    </source>
</evidence>
<evidence type="ECO:0000313" key="4">
    <source>
        <dbReference type="Proteomes" id="UP001302274"/>
    </source>
</evidence>
<evidence type="ECO:0000256" key="1">
    <source>
        <dbReference type="PROSITE-ProRule" id="PRU00110"/>
    </source>
</evidence>
<dbReference type="InterPro" id="IPR036641">
    <property type="entry name" value="HPT_dom_sf"/>
</dbReference>
<dbReference type="PROSITE" id="PS50894">
    <property type="entry name" value="HPT"/>
    <property type="match status" value="1"/>
</dbReference>
<protein>
    <submittedName>
        <fullName evidence="3">Hpt domain-containing protein</fullName>
    </submittedName>
</protein>
<organism evidence="3 4">
    <name type="scientific">Bacteriovorax antarcticus</name>
    <dbReference type="NCBI Taxonomy" id="3088717"/>
    <lineage>
        <taxon>Bacteria</taxon>
        <taxon>Pseudomonadati</taxon>
        <taxon>Bdellovibrionota</taxon>
        <taxon>Bacteriovoracia</taxon>
        <taxon>Bacteriovoracales</taxon>
        <taxon>Bacteriovoracaceae</taxon>
        <taxon>Bacteriovorax</taxon>
    </lineage>
</organism>
<feature type="domain" description="HPt" evidence="2">
    <location>
        <begin position="18"/>
        <end position="118"/>
    </location>
</feature>
<gene>
    <name evidence="3" type="ORF">SHI21_20055</name>
</gene>
<dbReference type="Proteomes" id="UP001302274">
    <property type="component" value="Unassembled WGS sequence"/>
</dbReference>
<reference evidence="3 4" key="1">
    <citation type="submission" date="2023-11" db="EMBL/GenBank/DDBJ databases">
        <title>A Novel Polar Bacteriovorax (B. antarcticus) Isolated from the Biocrust in Antarctica.</title>
        <authorList>
            <person name="Mun W."/>
            <person name="Choi S.Y."/>
            <person name="Mitchell R.J."/>
        </authorList>
    </citation>
    <scope>NUCLEOTIDE SEQUENCE [LARGE SCALE GENOMIC DNA]</scope>
    <source>
        <strain evidence="3 4">PP10</strain>
    </source>
</reference>
<comment type="caution">
    <text evidence="3">The sequence shown here is derived from an EMBL/GenBank/DDBJ whole genome shotgun (WGS) entry which is preliminary data.</text>
</comment>
<feature type="modified residue" description="Phosphohistidine" evidence="1">
    <location>
        <position position="57"/>
    </location>
</feature>
<dbReference type="InterPro" id="IPR008207">
    <property type="entry name" value="Sig_transdc_His_kin_Hpt_dom"/>
</dbReference>
<dbReference type="Pfam" id="PF01627">
    <property type="entry name" value="Hpt"/>
    <property type="match status" value="1"/>
</dbReference>
<name>A0ABU5VZN2_9BACT</name>
<dbReference type="SUPFAM" id="SSF47226">
    <property type="entry name" value="Histidine-containing phosphotransfer domain, HPT domain"/>
    <property type="match status" value="1"/>
</dbReference>
<dbReference type="RefSeq" id="WP_323578998.1">
    <property type="nucleotide sequence ID" value="NZ_JAYGJQ010000003.1"/>
</dbReference>
<dbReference type="Gene3D" id="1.20.120.160">
    <property type="entry name" value="HPT domain"/>
    <property type="match status" value="1"/>
</dbReference>
<keyword evidence="4" id="KW-1185">Reference proteome</keyword>
<keyword evidence="1" id="KW-0597">Phosphoprotein</keyword>
<sequence>MNFKSINVPLLLSHFSGDEEILLDMINAFEHALDNLINPIRESISAQDSDQLRINAHTFKGIMKSFYVDVASDVAQDLELRGINSNFDGAYEVLNKLENQLMIILYELQFLKKDLDQAS</sequence>
<accession>A0ABU5VZN2</accession>
<dbReference type="EMBL" id="JAYGJQ010000003">
    <property type="protein sequence ID" value="MEA9358541.1"/>
    <property type="molecule type" value="Genomic_DNA"/>
</dbReference>
<evidence type="ECO:0000259" key="2">
    <source>
        <dbReference type="PROSITE" id="PS50894"/>
    </source>
</evidence>